<protein>
    <submittedName>
        <fullName evidence="2">Uncharacterized protein</fullName>
    </submittedName>
</protein>
<keyword evidence="1" id="KW-0472">Membrane</keyword>
<organism evidence="2 3">
    <name type="scientific">Flaviramulus multivorans</name>
    <dbReference type="NCBI Taxonomy" id="1304750"/>
    <lineage>
        <taxon>Bacteria</taxon>
        <taxon>Pseudomonadati</taxon>
        <taxon>Bacteroidota</taxon>
        <taxon>Flavobacteriia</taxon>
        <taxon>Flavobacteriales</taxon>
        <taxon>Flavobacteriaceae</taxon>
        <taxon>Flaviramulus</taxon>
    </lineage>
</organism>
<dbReference type="EMBL" id="JAKKDV010000004">
    <property type="protein sequence ID" value="MCF7560965.1"/>
    <property type="molecule type" value="Genomic_DNA"/>
</dbReference>
<evidence type="ECO:0000256" key="1">
    <source>
        <dbReference type="SAM" id="Phobius"/>
    </source>
</evidence>
<evidence type="ECO:0000313" key="2">
    <source>
        <dbReference type="EMBL" id="MCF7560965.1"/>
    </source>
</evidence>
<keyword evidence="1" id="KW-1133">Transmembrane helix</keyword>
<keyword evidence="3" id="KW-1185">Reference proteome</keyword>
<comment type="caution">
    <text evidence="2">The sequence shown here is derived from an EMBL/GenBank/DDBJ whole genome shotgun (WGS) entry which is preliminary data.</text>
</comment>
<gene>
    <name evidence="2" type="ORF">L3X39_09990</name>
</gene>
<reference evidence="2 3" key="1">
    <citation type="submission" date="2022-01" db="EMBL/GenBank/DDBJ databases">
        <title>Draft genome sequence of Sabulilitoribacter multivorans KCTC 32326.</title>
        <authorList>
            <person name="Oh J.-S."/>
        </authorList>
    </citation>
    <scope>NUCLEOTIDE SEQUENCE [LARGE SCALE GENOMIC DNA]</scope>
    <source>
        <strain evidence="2 3">M-M16</strain>
    </source>
</reference>
<name>A0ABS9IK38_9FLAO</name>
<proteinExistence type="predicted"/>
<keyword evidence="1" id="KW-0812">Transmembrane</keyword>
<feature type="transmembrane region" description="Helical" evidence="1">
    <location>
        <begin position="66"/>
        <end position="87"/>
    </location>
</feature>
<dbReference type="Proteomes" id="UP001200022">
    <property type="component" value="Unassembled WGS sequence"/>
</dbReference>
<evidence type="ECO:0000313" key="3">
    <source>
        <dbReference type="Proteomes" id="UP001200022"/>
    </source>
</evidence>
<dbReference type="RefSeq" id="WP_237231647.1">
    <property type="nucleotide sequence ID" value="NZ_JAKKDV010000004.1"/>
</dbReference>
<sequence length="88" mass="10274">MPFGESFLSTIKSNKSIMLDKSRRFRKSKGSFDWSKSPQLNLPNSTSEQLEEIRLRLKKENKEIEFKLFIFLVSMAIVLIIAAVYILF</sequence>
<accession>A0ABS9IK38</accession>